<dbReference type="PANTHER" id="PTHR30371">
    <property type="entry name" value="SEC-INDEPENDENT PROTEIN TRANSLOCASE PROTEIN TATC"/>
    <property type="match status" value="1"/>
</dbReference>
<dbReference type="AlphaFoldDB" id="A0A5E6M981"/>
<keyword evidence="3 5" id="KW-1133">Transmembrane helix</keyword>
<accession>A0A5E6M981</accession>
<feature type="non-terminal residue" evidence="6">
    <location>
        <position position="1"/>
    </location>
</feature>
<dbReference type="NCBIfam" id="TIGR00945">
    <property type="entry name" value="tatC"/>
    <property type="match status" value="1"/>
</dbReference>
<dbReference type="PANTHER" id="PTHR30371:SF0">
    <property type="entry name" value="SEC-INDEPENDENT PROTEIN TRANSLOCASE PROTEIN TATC, CHLOROPLASTIC-RELATED"/>
    <property type="match status" value="1"/>
</dbReference>
<keyword evidence="7" id="KW-1185">Reference proteome</keyword>
<feature type="transmembrane region" description="Helical" evidence="5">
    <location>
        <begin position="51"/>
        <end position="73"/>
    </location>
</feature>
<dbReference type="GO" id="GO:0033281">
    <property type="term" value="C:TAT protein transport complex"/>
    <property type="evidence" value="ECO:0007669"/>
    <property type="project" value="TreeGrafter"/>
</dbReference>
<comment type="subcellular location">
    <subcellularLocation>
        <location evidence="1">Membrane</location>
        <topology evidence="1">Multi-pass membrane protein</topology>
    </subcellularLocation>
</comment>
<dbReference type="Pfam" id="PF00902">
    <property type="entry name" value="TatC"/>
    <property type="match status" value="1"/>
</dbReference>
<feature type="transmembrane region" description="Helical" evidence="5">
    <location>
        <begin position="135"/>
        <end position="161"/>
    </location>
</feature>
<name>A0A5E6M981_9BACT</name>
<dbReference type="PRINTS" id="PR01840">
    <property type="entry name" value="TATCFAMILY"/>
</dbReference>
<gene>
    <name evidence="6" type="primary">tatC2</name>
    <name evidence="6" type="ORF">MAMT_00787</name>
</gene>
<dbReference type="GO" id="GO:0065002">
    <property type="term" value="P:intracellular protein transmembrane transport"/>
    <property type="evidence" value="ECO:0007669"/>
    <property type="project" value="TreeGrafter"/>
</dbReference>
<keyword evidence="2 5" id="KW-0812">Transmembrane</keyword>
<evidence type="ECO:0000313" key="6">
    <source>
        <dbReference type="EMBL" id="VVM05767.1"/>
    </source>
</evidence>
<evidence type="ECO:0000256" key="4">
    <source>
        <dbReference type="ARBA" id="ARBA00023136"/>
    </source>
</evidence>
<evidence type="ECO:0000313" key="7">
    <source>
        <dbReference type="Proteomes" id="UP000334923"/>
    </source>
</evidence>
<reference evidence="6 7" key="1">
    <citation type="submission" date="2019-09" db="EMBL/GenBank/DDBJ databases">
        <authorList>
            <person name="Cremers G."/>
        </authorList>
    </citation>
    <scope>NUCLEOTIDE SEQUENCE [LARGE SCALE GENOMIC DNA]</scope>
    <source>
        <strain evidence="6">4A</strain>
    </source>
</reference>
<keyword evidence="4 5" id="KW-0472">Membrane</keyword>
<dbReference type="GO" id="GO:0009977">
    <property type="term" value="F:proton motive force dependent protein transmembrane transporter activity"/>
    <property type="evidence" value="ECO:0007669"/>
    <property type="project" value="TreeGrafter"/>
</dbReference>
<proteinExistence type="inferred from homology"/>
<dbReference type="EMBL" id="CABFVA020000029">
    <property type="protein sequence ID" value="VVM05767.1"/>
    <property type="molecule type" value="Genomic_DNA"/>
</dbReference>
<dbReference type="Proteomes" id="UP000334923">
    <property type="component" value="Unassembled WGS sequence"/>
</dbReference>
<dbReference type="GO" id="GO:0043953">
    <property type="term" value="P:protein transport by the Tat complex"/>
    <property type="evidence" value="ECO:0007669"/>
    <property type="project" value="TreeGrafter"/>
</dbReference>
<feature type="transmembrane region" description="Helical" evidence="5">
    <location>
        <begin position="173"/>
        <end position="189"/>
    </location>
</feature>
<feature type="transmembrane region" description="Helical" evidence="5">
    <location>
        <begin position="85"/>
        <end position="106"/>
    </location>
</feature>
<dbReference type="InterPro" id="IPR002033">
    <property type="entry name" value="TatC"/>
</dbReference>
<protein>
    <submittedName>
        <fullName evidence="6">Partial Sec-independent protein translocase protein TatCy</fullName>
    </submittedName>
</protein>
<dbReference type="RefSeq" id="WP_142659706.1">
    <property type="nucleotide sequence ID" value="NZ_CABFVA020000029.1"/>
</dbReference>
<organism evidence="6 7">
    <name type="scientific">Methylacidimicrobium tartarophylax</name>
    <dbReference type="NCBI Taxonomy" id="1041768"/>
    <lineage>
        <taxon>Bacteria</taxon>
        <taxon>Pseudomonadati</taxon>
        <taxon>Verrucomicrobiota</taxon>
        <taxon>Methylacidimicrobium</taxon>
    </lineage>
</organism>
<evidence type="ECO:0000256" key="2">
    <source>
        <dbReference type="ARBA" id="ARBA00022692"/>
    </source>
</evidence>
<sequence length="243" mass="26712">AAVAVAAVVGFVETKPILGLLLAPLKKAGEDPTKILRFLGVVDPFSVQLQIGLLTGIVLSLPAVLYFIGEFLLPALTAIERRAVLPIFSAGALLFLLGGFFSYAGLLPQTLRFFVLYSRNLGVETQWTLPNYLDFVIQMVVGFGLAFELPLVVVLLTYFGILRVELLRRYRRHAIVVILVAAACITPTSDPFTLFLLTAPMYLLYELSVWIAAGIERKRSRQLYPSAPPPALTPDLKRDKPAL</sequence>
<evidence type="ECO:0000256" key="5">
    <source>
        <dbReference type="SAM" id="Phobius"/>
    </source>
</evidence>
<evidence type="ECO:0000256" key="3">
    <source>
        <dbReference type="ARBA" id="ARBA00022989"/>
    </source>
</evidence>
<dbReference type="HAMAP" id="MF_00902">
    <property type="entry name" value="TatC"/>
    <property type="match status" value="1"/>
</dbReference>
<dbReference type="OrthoDB" id="9777044at2"/>
<evidence type="ECO:0000256" key="1">
    <source>
        <dbReference type="ARBA" id="ARBA00004141"/>
    </source>
</evidence>